<keyword evidence="6" id="KW-1185">Reference proteome</keyword>
<sequence>MNTIDPKQARQNLLSMPRWRLVDDKLYSKCEFPDFVAAFGFMSQVALVAEAMNHHPEWSNVYNTVEIFLTTHDAGGLSDKDFALAGKIDALLERQRLC</sequence>
<protein>
    <recommendedName>
        <fullName evidence="4">Putative pterin-4-alpha-carbinolamine dehydratase</fullName>
        <shortName evidence="4">PHS</shortName>
        <ecNumber evidence="4">4.2.1.96</ecNumber>
    </recommendedName>
    <alternativeName>
        <fullName evidence="4">4-alpha-hydroxy-tetrahydropterin dehydratase</fullName>
    </alternativeName>
    <alternativeName>
        <fullName evidence="4">Pterin carbinolamine dehydratase</fullName>
        <shortName evidence="4">PCD</shortName>
    </alternativeName>
</protein>
<evidence type="ECO:0000256" key="4">
    <source>
        <dbReference type="HAMAP-Rule" id="MF_00434"/>
    </source>
</evidence>
<evidence type="ECO:0000256" key="3">
    <source>
        <dbReference type="ARBA" id="ARBA00023239"/>
    </source>
</evidence>
<dbReference type="AlphaFoldDB" id="A0A3L7E2N9"/>
<comment type="caution">
    <text evidence="5">The sequence shown here is derived from an EMBL/GenBank/DDBJ whole genome shotgun (WGS) entry which is preliminary data.</text>
</comment>
<evidence type="ECO:0000313" key="5">
    <source>
        <dbReference type="EMBL" id="RLQ23040.1"/>
    </source>
</evidence>
<dbReference type="InterPro" id="IPR036428">
    <property type="entry name" value="PCD_sf"/>
</dbReference>
<dbReference type="GO" id="GO:0008124">
    <property type="term" value="F:4-alpha-hydroxytetrahydrobiopterin dehydratase activity"/>
    <property type="evidence" value="ECO:0007669"/>
    <property type="project" value="UniProtKB-UniRule"/>
</dbReference>
<dbReference type="PANTHER" id="PTHR12599:SF0">
    <property type="entry name" value="PTERIN-4-ALPHA-CARBINOLAMINE DEHYDRATASE"/>
    <property type="match status" value="1"/>
</dbReference>
<dbReference type="Gene3D" id="3.30.1360.20">
    <property type="entry name" value="Transcriptional coactivator/pterin dehydratase"/>
    <property type="match status" value="1"/>
</dbReference>
<dbReference type="SUPFAM" id="SSF55248">
    <property type="entry name" value="PCD-like"/>
    <property type="match status" value="1"/>
</dbReference>
<dbReference type="EC" id="4.2.1.96" evidence="4"/>
<dbReference type="NCBIfam" id="NF002017">
    <property type="entry name" value="PRK00823.1-2"/>
    <property type="match status" value="1"/>
</dbReference>
<dbReference type="RefSeq" id="WP_117952808.1">
    <property type="nucleotide sequence ID" value="NZ_QRAN01000003.1"/>
</dbReference>
<accession>A0A3L7E2N9</accession>
<keyword evidence="3 4" id="KW-0456">Lyase</keyword>
<dbReference type="CDD" id="cd00914">
    <property type="entry name" value="PCD_DCoH_subfamily_b"/>
    <property type="match status" value="1"/>
</dbReference>
<reference evidence="5 6" key="1">
    <citation type="submission" date="2018-07" db="EMBL/GenBank/DDBJ databases">
        <title>Halioglobus sp. genome submission.</title>
        <authorList>
            <person name="Ye M.-Q."/>
            <person name="Du Z.-J."/>
        </authorList>
    </citation>
    <scope>NUCLEOTIDE SEQUENCE [LARGE SCALE GENOMIC DNA]</scope>
    <source>
        <strain evidence="5 6">U0301</strain>
    </source>
</reference>
<dbReference type="InterPro" id="IPR001533">
    <property type="entry name" value="Pterin_deHydtase"/>
</dbReference>
<dbReference type="PANTHER" id="PTHR12599">
    <property type="entry name" value="PTERIN-4-ALPHA-CARBINOLAMINE DEHYDRATASE"/>
    <property type="match status" value="1"/>
</dbReference>
<dbReference type="HAMAP" id="MF_00434">
    <property type="entry name" value="Pterin_4_alpha"/>
    <property type="match status" value="1"/>
</dbReference>
<dbReference type="GO" id="GO:0006729">
    <property type="term" value="P:tetrahydrobiopterin biosynthetic process"/>
    <property type="evidence" value="ECO:0007669"/>
    <property type="project" value="InterPro"/>
</dbReference>
<dbReference type="Proteomes" id="UP000265509">
    <property type="component" value="Unassembled WGS sequence"/>
</dbReference>
<gene>
    <name evidence="5" type="ORF">DWB85_03415</name>
</gene>
<dbReference type="NCBIfam" id="NF002018">
    <property type="entry name" value="PRK00823.1-3"/>
    <property type="match status" value="1"/>
</dbReference>
<dbReference type="Pfam" id="PF01329">
    <property type="entry name" value="Pterin_4a"/>
    <property type="match status" value="1"/>
</dbReference>
<comment type="catalytic activity">
    <reaction evidence="1 4">
        <text>(4aS,6R)-4a-hydroxy-L-erythro-5,6,7,8-tetrahydrobiopterin = (6R)-L-erythro-6,7-dihydrobiopterin + H2O</text>
        <dbReference type="Rhea" id="RHEA:11920"/>
        <dbReference type="ChEBI" id="CHEBI:15377"/>
        <dbReference type="ChEBI" id="CHEBI:15642"/>
        <dbReference type="ChEBI" id="CHEBI:43120"/>
        <dbReference type="EC" id="4.2.1.96"/>
    </reaction>
</comment>
<evidence type="ECO:0000256" key="2">
    <source>
        <dbReference type="ARBA" id="ARBA00006472"/>
    </source>
</evidence>
<dbReference type="OrthoDB" id="5294615at2"/>
<comment type="similarity">
    <text evidence="2 4">Belongs to the pterin-4-alpha-carbinolamine dehydratase family.</text>
</comment>
<name>A0A3L7E2N9_9GAMM</name>
<dbReference type="EMBL" id="QRAN01000003">
    <property type="protein sequence ID" value="RLQ23040.1"/>
    <property type="molecule type" value="Genomic_DNA"/>
</dbReference>
<evidence type="ECO:0000313" key="6">
    <source>
        <dbReference type="Proteomes" id="UP000265509"/>
    </source>
</evidence>
<proteinExistence type="inferred from homology"/>
<organism evidence="5 6">
    <name type="scientific">Seongchinamella sediminis</name>
    <dbReference type="NCBI Taxonomy" id="2283635"/>
    <lineage>
        <taxon>Bacteria</taxon>
        <taxon>Pseudomonadati</taxon>
        <taxon>Pseudomonadota</taxon>
        <taxon>Gammaproteobacteria</taxon>
        <taxon>Cellvibrionales</taxon>
        <taxon>Halieaceae</taxon>
        <taxon>Seongchinamella</taxon>
    </lineage>
</organism>
<evidence type="ECO:0000256" key="1">
    <source>
        <dbReference type="ARBA" id="ARBA00001554"/>
    </source>
</evidence>